<feature type="transmembrane region" description="Helical" evidence="7">
    <location>
        <begin position="430"/>
        <end position="448"/>
    </location>
</feature>
<dbReference type="InterPro" id="IPR005829">
    <property type="entry name" value="Sugar_transporter_CS"/>
</dbReference>
<comment type="caution">
    <text evidence="9">The sequence shown here is derived from an EMBL/GenBank/DDBJ whole genome shotgun (WGS) entry which is preliminary data.</text>
</comment>
<proteinExistence type="inferred from homology"/>
<feature type="domain" description="Major facilitator superfamily (MFS) profile" evidence="8">
    <location>
        <begin position="35"/>
        <end position="485"/>
    </location>
</feature>
<keyword evidence="3" id="KW-0813">Transport</keyword>
<feature type="transmembrane region" description="Helical" evidence="7">
    <location>
        <begin position="296"/>
        <end position="315"/>
    </location>
</feature>
<dbReference type="InterPro" id="IPR050360">
    <property type="entry name" value="MFS_Sugar_Transporters"/>
</dbReference>
<keyword evidence="4 7" id="KW-0812">Transmembrane</keyword>
<feature type="transmembrane region" description="Helical" evidence="7">
    <location>
        <begin position="80"/>
        <end position="98"/>
    </location>
</feature>
<organism evidence="9 10">
    <name type="scientific">Cyphellophora attinorum</name>
    <dbReference type="NCBI Taxonomy" id="1664694"/>
    <lineage>
        <taxon>Eukaryota</taxon>
        <taxon>Fungi</taxon>
        <taxon>Dikarya</taxon>
        <taxon>Ascomycota</taxon>
        <taxon>Pezizomycotina</taxon>
        <taxon>Eurotiomycetes</taxon>
        <taxon>Chaetothyriomycetidae</taxon>
        <taxon>Chaetothyriales</taxon>
        <taxon>Cyphellophoraceae</taxon>
        <taxon>Cyphellophora</taxon>
    </lineage>
</organism>
<evidence type="ECO:0000256" key="1">
    <source>
        <dbReference type="ARBA" id="ARBA00004141"/>
    </source>
</evidence>
<evidence type="ECO:0000313" key="9">
    <source>
        <dbReference type="EMBL" id="KPI37838.1"/>
    </source>
</evidence>
<name>A0A0N0NKB3_9EURO</name>
<feature type="transmembrane region" description="Helical" evidence="7">
    <location>
        <begin position="397"/>
        <end position="418"/>
    </location>
</feature>
<keyword evidence="10" id="KW-1185">Reference proteome</keyword>
<feature type="transmembrane region" description="Helical" evidence="7">
    <location>
        <begin position="200"/>
        <end position="219"/>
    </location>
</feature>
<comment type="subcellular location">
    <subcellularLocation>
        <location evidence="1">Membrane</location>
        <topology evidence="1">Multi-pass membrane protein</topology>
    </subcellularLocation>
</comment>
<evidence type="ECO:0000259" key="8">
    <source>
        <dbReference type="PROSITE" id="PS50850"/>
    </source>
</evidence>
<sequence>MSGRSMLSNLAVAKYANAIRSAPRSVICNRALLISSLLYALSAIPMTWDQGSSSVVPSLPGFQNHFSITSGANPEQIRNFVSLVYIGYSVGAALSFFINDNIGRLQSYRLYVAIWSIGQIIAITTPNVAGLYAARIVSGIGIGALSVSGPMSLAEIAPTEIRGLLTSWYVVAMGLSLFTSIFCVYGIYLHVAVGRIQYQIAFFAPVIFMALCLFCTYGFSEESPRWLMMVGKKEQALTVLARLRGLPLDHPRVQQEIVDIDASVRSLGGEERPTFLALAKETFTKKTNLRRLQQTVVSYALAQLSGANSITSYFVPYVNIISPGGGTTRNIFLSGMYGFSKFWFSLISSFLFIDALGRRNSLFIGTALQAISDIYIGAFVKCQQDGSVSTAASQGAIAMLFVHAFGYAVGLLTLPYVFGGELWPNHIRSFGGALSQTFHWLFIYAMKFSVPSLLKETDDWGAFIFFASWCLISLVYVFFCVPEVAGLSVEEIEEVFKGSWFNAYKRSKAAIWQGVEDQELARNTSTKNNLVETEWEVPLAASAEKESKGAATM</sequence>
<evidence type="ECO:0000256" key="3">
    <source>
        <dbReference type="ARBA" id="ARBA00022448"/>
    </source>
</evidence>
<dbReference type="InterPro" id="IPR036259">
    <property type="entry name" value="MFS_trans_sf"/>
</dbReference>
<dbReference type="Gene3D" id="1.20.1250.20">
    <property type="entry name" value="MFS general substrate transporter like domains"/>
    <property type="match status" value="1"/>
</dbReference>
<dbReference type="EMBL" id="LFJN01000021">
    <property type="protein sequence ID" value="KPI37838.1"/>
    <property type="molecule type" value="Genomic_DNA"/>
</dbReference>
<dbReference type="RefSeq" id="XP_017997801.1">
    <property type="nucleotide sequence ID" value="XM_018143193.1"/>
</dbReference>
<reference evidence="9 10" key="1">
    <citation type="submission" date="2015-06" db="EMBL/GenBank/DDBJ databases">
        <title>Draft genome of the ant-associated black yeast Phialophora attae CBS 131958.</title>
        <authorList>
            <person name="Moreno L.F."/>
            <person name="Stielow B.J."/>
            <person name="de Hoog S."/>
            <person name="Vicente V.A."/>
            <person name="Weiss V.A."/>
            <person name="de Vries M."/>
            <person name="Cruz L.M."/>
            <person name="Souza E.M."/>
        </authorList>
    </citation>
    <scope>NUCLEOTIDE SEQUENCE [LARGE SCALE GENOMIC DNA]</scope>
    <source>
        <strain evidence="9 10">CBS 131958</strain>
    </source>
</reference>
<dbReference type="PANTHER" id="PTHR48022">
    <property type="entry name" value="PLASTIDIC GLUCOSE TRANSPORTER 4"/>
    <property type="match status" value="1"/>
</dbReference>
<feature type="transmembrane region" description="Helical" evidence="7">
    <location>
        <begin position="110"/>
        <end position="130"/>
    </location>
</feature>
<dbReference type="AlphaFoldDB" id="A0A0N0NKB3"/>
<comment type="similarity">
    <text evidence="2">Belongs to the major facilitator superfamily. Sugar transporter (TC 2.A.1.1) family.</text>
</comment>
<keyword evidence="5 7" id="KW-1133">Transmembrane helix</keyword>
<dbReference type="GeneID" id="28735072"/>
<dbReference type="OrthoDB" id="508119at2759"/>
<evidence type="ECO:0000256" key="4">
    <source>
        <dbReference type="ARBA" id="ARBA00022692"/>
    </source>
</evidence>
<dbReference type="InterPro" id="IPR020846">
    <property type="entry name" value="MFS_dom"/>
</dbReference>
<evidence type="ECO:0000256" key="5">
    <source>
        <dbReference type="ARBA" id="ARBA00022989"/>
    </source>
</evidence>
<keyword evidence="6 7" id="KW-0472">Membrane</keyword>
<dbReference type="Proteomes" id="UP000038010">
    <property type="component" value="Unassembled WGS sequence"/>
</dbReference>
<evidence type="ECO:0000313" key="10">
    <source>
        <dbReference type="Proteomes" id="UP000038010"/>
    </source>
</evidence>
<feature type="transmembrane region" description="Helical" evidence="7">
    <location>
        <begin position="460"/>
        <end position="479"/>
    </location>
</feature>
<accession>A0A0N0NKB3</accession>
<dbReference type="VEuPathDB" id="FungiDB:AB675_3165"/>
<dbReference type="SUPFAM" id="SSF103473">
    <property type="entry name" value="MFS general substrate transporter"/>
    <property type="match status" value="1"/>
</dbReference>
<dbReference type="PANTHER" id="PTHR48022:SF59">
    <property type="entry name" value="MAJOR FACILITATOR SUPERFAMILY (MFS) PROFILE DOMAIN-CONTAINING PROTEIN"/>
    <property type="match status" value="1"/>
</dbReference>
<dbReference type="Pfam" id="PF00083">
    <property type="entry name" value="Sugar_tr"/>
    <property type="match status" value="1"/>
</dbReference>
<evidence type="ECO:0000256" key="6">
    <source>
        <dbReference type="ARBA" id="ARBA00023136"/>
    </source>
</evidence>
<evidence type="ECO:0000256" key="2">
    <source>
        <dbReference type="ARBA" id="ARBA00010992"/>
    </source>
</evidence>
<dbReference type="PRINTS" id="PR00171">
    <property type="entry name" value="SUGRTRNSPORT"/>
</dbReference>
<dbReference type="PROSITE" id="PS50850">
    <property type="entry name" value="MFS"/>
    <property type="match status" value="1"/>
</dbReference>
<dbReference type="InterPro" id="IPR003663">
    <property type="entry name" value="Sugar/inositol_transpt"/>
</dbReference>
<feature type="transmembrane region" description="Helical" evidence="7">
    <location>
        <begin position="27"/>
        <end position="48"/>
    </location>
</feature>
<feature type="transmembrane region" description="Helical" evidence="7">
    <location>
        <begin position="168"/>
        <end position="188"/>
    </location>
</feature>
<dbReference type="InterPro" id="IPR005828">
    <property type="entry name" value="MFS_sugar_transport-like"/>
</dbReference>
<dbReference type="PROSITE" id="PS00216">
    <property type="entry name" value="SUGAR_TRANSPORT_1"/>
    <property type="match status" value="1"/>
</dbReference>
<feature type="transmembrane region" description="Helical" evidence="7">
    <location>
        <begin position="136"/>
        <end position="156"/>
    </location>
</feature>
<dbReference type="GO" id="GO:0016020">
    <property type="term" value="C:membrane"/>
    <property type="evidence" value="ECO:0007669"/>
    <property type="project" value="UniProtKB-SubCell"/>
</dbReference>
<feature type="transmembrane region" description="Helical" evidence="7">
    <location>
        <begin position="335"/>
        <end position="353"/>
    </location>
</feature>
<dbReference type="GO" id="GO:0005351">
    <property type="term" value="F:carbohydrate:proton symporter activity"/>
    <property type="evidence" value="ECO:0007669"/>
    <property type="project" value="TreeGrafter"/>
</dbReference>
<evidence type="ECO:0000256" key="7">
    <source>
        <dbReference type="SAM" id="Phobius"/>
    </source>
</evidence>
<gene>
    <name evidence="9" type="ORF">AB675_3165</name>
</gene>
<protein>
    <submittedName>
        <fullName evidence="9">Hexose transporter HXT15</fullName>
    </submittedName>
</protein>